<evidence type="ECO:0000313" key="2">
    <source>
        <dbReference type="Proteomes" id="UP000269396"/>
    </source>
</evidence>
<dbReference type="EMBL" id="UZAL01050495">
    <property type="protein sequence ID" value="VDP86789.1"/>
    <property type="molecule type" value="Genomic_DNA"/>
</dbReference>
<dbReference type="Proteomes" id="UP000269396">
    <property type="component" value="Unassembled WGS sequence"/>
</dbReference>
<sequence length="90" mass="10154">MCTVKLLQFLNILPQYSHVSLRLLSRFNVIEPLGLSSGIDTDRQNFVCGDSTDDRDDNAVKEGIIFENGTLMFGDDDDDDKDDSLFEGEY</sequence>
<evidence type="ECO:0000313" key="1">
    <source>
        <dbReference type="EMBL" id="VDP86789.1"/>
    </source>
</evidence>
<gene>
    <name evidence="1" type="ORF">SMTD_LOCUS22245</name>
</gene>
<keyword evidence="2" id="KW-1185">Reference proteome</keyword>
<name>A0A3P8KZ59_9TREM</name>
<protein>
    <submittedName>
        <fullName evidence="1">Uncharacterized protein</fullName>
    </submittedName>
</protein>
<organism evidence="1 2">
    <name type="scientific">Schistosoma mattheei</name>
    <dbReference type="NCBI Taxonomy" id="31246"/>
    <lineage>
        <taxon>Eukaryota</taxon>
        <taxon>Metazoa</taxon>
        <taxon>Spiralia</taxon>
        <taxon>Lophotrochozoa</taxon>
        <taxon>Platyhelminthes</taxon>
        <taxon>Trematoda</taxon>
        <taxon>Digenea</taxon>
        <taxon>Strigeidida</taxon>
        <taxon>Schistosomatoidea</taxon>
        <taxon>Schistosomatidae</taxon>
        <taxon>Schistosoma</taxon>
    </lineage>
</organism>
<accession>A0A3P8KZ59</accession>
<reference evidence="1 2" key="1">
    <citation type="submission" date="2018-11" db="EMBL/GenBank/DDBJ databases">
        <authorList>
            <consortium name="Pathogen Informatics"/>
        </authorList>
    </citation>
    <scope>NUCLEOTIDE SEQUENCE [LARGE SCALE GENOMIC DNA]</scope>
    <source>
        <strain>Denwood</strain>
        <strain evidence="2">Zambia</strain>
    </source>
</reference>
<proteinExistence type="predicted"/>
<dbReference type="AlphaFoldDB" id="A0A3P8KZ59"/>